<accession>A0AAD9PA19</accession>
<evidence type="ECO:0000313" key="3">
    <source>
        <dbReference type="EMBL" id="KAK2190701.1"/>
    </source>
</evidence>
<sequence>MREEIAAAVVFLTRLIMKNEKLSREQVAEFSANLSAILGERFKNHWYLEDPTKGQAYRCIRINEAEPVDPVLVQAALNSGLTYKDLRLPTELTLWVDPADVCCRFGENKGSYCTLASFKDGSSDSSQGVLNIDEALQLEQQHKLSESLRLQPLLSAGTARRSSLRCKPVHCSVTTRGIKTGGSVLGSQTRAYHAKRWLHAAAPSGTSFIKYQYSTSTPHNPVDRLHWVRGVDLVKA</sequence>
<dbReference type="PRINTS" id="PR00310">
    <property type="entry name" value="ANTIPRLFBTG1"/>
</dbReference>
<dbReference type="FunFam" id="3.90.640.90:FF:000002">
    <property type="entry name" value="BTG anti-proliferation factor 4"/>
    <property type="match status" value="1"/>
</dbReference>
<proteinExistence type="inferred from homology"/>
<reference evidence="3" key="1">
    <citation type="journal article" date="2023" name="Mol. Biol. Evol.">
        <title>Third-Generation Sequencing Reveals the Adaptive Role of the Epigenome in Three Deep-Sea Polychaetes.</title>
        <authorList>
            <person name="Perez M."/>
            <person name="Aroh O."/>
            <person name="Sun Y."/>
            <person name="Lan Y."/>
            <person name="Juniper S.K."/>
            <person name="Young C.R."/>
            <person name="Angers B."/>
            <person name="Qian P.Y."/>
        </authorList>
    </citation>
    <scope>NUCLEOTIDE SEQUENCE</scope>
    <source>
        <strain evidence="3">R07B-5</strain>
    </source>
</reference>
<organism evidence="3 4">
    <name type="scientific">Ridgeia piscesae</name>
    <name type="common">Tubeworm</name>
    <dbReference type="NCBI Taxonomy" id="27915"/>
    <lineage>
        <taxon>Eukaryota</taxon>
        <taxon>Metazoa</taxon>
        <taxon>Spiralia</taxon>
        <taxon>Lophotrochozoa</taxon>
        <taxon>Annelida</taxon>
        <taxon>Polychaeta</taxon>
        <taxon>Sedentaria</taxon>
        <taxon>Canalipalpata</taxon>
        <taxon>Sabellida</taxon>
        <taxon>Siboglinidae</taxon>
        <taxon>Ridgeia</taxon>
    </lineage>
</organism>
<comment type="caution">
    <text evidence="3">The sequence shown here is derived from an EMBL/GenBank/DDBJ whole genome shotgun (WGS) entry which is preliminary data.</text>
</comment>
<dbReference type="SMART" id="SM00099">
    <property type="entry name" value="btg1"/>
    <property type="match status" value="1"/>
</dbReference>
<protein>
    <recommendedName>
        <fullName evidence="2">Anti-proliferative protein domain-containing protein</fullName>
    </recommendedName>
</protein>
<evidence type="ECO:0000256" key="1">
    <source>
        <dbReference type="ARBA" id="ARBA00007989"/>
    </source>
</evidence>
<evidence type="ECO:0000313" key="4">
    <source>
        <dbReference type="Proteomes" id="UP001209878"/>
    </source>
</evidence>
<dbReference type="InterPro" id="IPR033332">
    <property type="entry name" value="BTG"/>
</dbReference>
<dbReference type="GO" id="GO:0005634">
    <property type="term" value="C:nucleus"/>
    <property type="evidence" value="ECO:0007669"/>
    <property type="project" value="TreeGrafter"/>
</dbReference>
<feature type="domain" description="Anti-proliferative protein" evidence="2">
    <location>
        <begin position="1"/>
        <end position="108"/>
    </location>
</feature>
<dbReference type="EMBL" id="JAODUO010000071">
    <property type="protein sequence ID" value="KAK2190701.1"/>
    <property type="molecule type" value="Genomic_DNA"/>
</dbReference>
<dbReference type="PANTHER" id="PTHR22978:SF44">
    <property type="entry name" value="PROTEIN BTG3-LIKE PROTEIN"/>
    <property type="match status" value="1"/>
</dbReference>
<keyword evidence="4" id="KW-1185">Reference proteome</keyword>
<comment type="similarity">
    <text evidence="1">Belongs to the BTG family.</text>
</comment>
<dbReference type="Pfam" id="PF07742">
    <property type="entry name" value="BTG"/>
    <property type="match status" value="1"/>
</dbReference>
<dbReference type="InterPro" id="IPR036054">
    <property type="entry name" value="BTG-like_sf"/>
</dbReference>
<dbReference type="InterPro" id="IPR002087">
    <property type="entry name" value="Anti_prolifrtn"/>
</dbReference>
<dbReference type="Proteomes" id="UP001209878">
    <property type="component" value="Unassembled WGS sequence"/>
</dbReference>
<name>A0AAD9PA19_RIDPI</name>
<gene>
    <name evidence="3" type="ORF">NP493_73g02012</name>
</gene>
<dbReference type="GO" id="GO:0005737">
    <property type="term" value="C:cytoplasm"/>
    <property type="evidence" value="ECO:0007669"/>
    <property type="project" value="TreeGrafter"/>
</dbReference>
<dbReference type="AlphaFoldDB" id="A0AAD9PA19"/>
<dbReference type="Gene3D" id="3.90.640.90">
    <property type="entry name" value="Anti-proliferative protein, N-terminal domain"/>
    <property type="match status" value="1"/>
</dbReference>
<dbReference type="SUPFAM" id="SSF160696">
    <property type="entry name" value="BTG domain-like"/>
    <property type="match status" value="1"/>
</dbReference>
<dbReference type="PANTHER" id="PTHR22978">
    <property type="entry name" value="B-CELL TRANSLOCATION GENE"/>
    <property type="match status" value="1"/>
</dbReference>
<evidence type="ECO:0000259" key="2">
    <source>
        <dbReference type="SMART" id="SM00099"/>
    </source>
</evidence>